<dbReference type="Gene3D" id="1.10.30.50">
    <property type="match status" value="1"/>
</dbReference>
<dbReference type="GO" id="GO:0008270">
    <property type="term" value="F:zinc ion binding"/>
    <property type="evidence" value="ECO:0007669"/>
    <property type="project" value="InterPro"/>
</dbReference>
<dbReference type="Pfam" id="PF14239">
    <property type="entry name" value="RRXRR"/>
    <property type="match status" value="1"/>
</dbReference>
<dbReference type="InterPro" id="IPR003615">
    <property type="entry name" value="HNH_nuc"/>
</dbReference>
<accession>X1EGU0</accession>
<dbReference type="Pfam" id="PF01844">
    <property type="entry name" value="HNH"/>
    <property type="match status" value="1"/>
</dbReference>
<feature type="domain" description="HNH nuclease" evidence="1">
    <location>
        <begin position="156"/>
        <end position="208"/>
    </location>
</feature>
<comment type="caution">
    <text evidence="2">The sequence shown here is derived from an EMBL/GenBank/DDBJ whole genome shotgun (WGS) entry which is preliminary data.</text>
</comment>
<sequence length="302" mass="35078">GKAVVICRVPFTIQLLISTGETVQSIILGIDSGYSNIGLSAVTEKKEIFKAEVNLRTDIVKLNSKRRQYRRSRRSRKLWYRKPRFLNRVKYKKKGWLAPSLRHKLDSHLRIIEKINKLLPMSKIVVEVASFDIQKIKNPIIAGVGYQNGEQKGFWNVREYVLYRDNHTCQNCKGKSHDEVLEVHHIKSRQIYGDRPDNLITLCSTCHKKVSEGKLSLKIQPSNGFKAETFMTTIRWSLVNKLREIGNSVTHTYGHITKSRRIDQKLEKSHSNDAFVIANGYRQKKMDCSYIIKQVRKQNRKL</sequence>
<dbReference type="SMART" id="SM00507">
    <property type="entry name" value="HNHc"/>
    <property type="match status" value="1"/>
</dbReference>
<dbReference type="GO" id="GO:0003676">
    <property type="term" value="F:nucleic acid binding"/>
    <property type="evidence" value="ECO:0007669"/>
    <property type="project" value="InterPro"/>
</dbReference>
<reference evidence="2" key="1">
    <citation type="journal article" date="2014" name="Front. Microbiol.">
        <title>High frequency of phylogenetically diverse reductive dehalogenase-homologous genes in deep subseafloor sedimentary metagenomes.</title>
        <authorList>
            <person name="Kawai M."/>
            <person name="Futagami T."/>
            <person name="Toyoda A."/>
            <person name="Takaki Y."/>
            <person name="Nishi S."/>
            <person name="Hori S."/>
            <person name="Arai W."/>
            <person name="Tsubouchi T."/>
            <person name="Morono Y."/>
            <person name="Uchiyama I."/>
            <person name="Ito T."/>
            <person name="Fujiyama A."/>
            <person name="Inagaki F."/>
            <person name="Takami H."/>
        </authorList>
    </citation>
    <scope>NUCLEOTIDE SEQUENCE</scope>
    <source>
        <strain evidence="2">Expedition CK06-06</strain>
    </source>
</reference>
<dbReference type="EMBL" id="BARU01010378">
    <property type="protein sequence ID" value="GAH32511.1"/>
    <property type="molecule type" value="Genomic_DNA"/>
</dbReference>
<protein>
    <recommendedName>
        <fullName evidence="1">HNH nuclease domain-containing protein</fullName>
    </recommendedName>
</protein>
<dbReference type="InterPro" id="IPR002711">
    <property type="entry name" value="HNH"/>
</dbReference>
<dbReference type="InterPro" id="IPR025938">
    <property type="entry name" value="RRXRR_dom"/>
</dbReference>
<gene>
    <name evidence="2" type="ORF">S03H2_19807</name>
</gene>
<dbReference type="GO" id="GO:0004519">
    <property type="term" value="F:endonuclease activity"/>
    <property type="evidence" value="ECO:0007669"/>
    <property type="project" value="InterPro"/>
</dbReference>
<dbReference type="AlphaFoldDB" id="X1EGU0"/>
<evidence type="ECO:0000313" key="2">
    <source>
        <dbReference type="EMBL" id="GAH32511.1"/>
    </source>
</evidence>
<feature type="non-terminal residue" evidence="2">
    <location>
        <position position="302"/>
    </location>
</feature>
<organism evidence="2">
    <name type="scientific">marine sediment metagenome</name>
    <dbReference type="NCBI Taxonomy" id="412755"/>
    <lineage>
        <taxon>unclassified sequences</taxon>
        <taxon>metagenomes</taxon>
        <taxon>ecological metagenomes</taxon>
    </lineage>
</organism>
<dbReference type="NCBIfam" id="NF040563">
    <property type="entry name" value="guided_IscB"/>
    <property type="match status" value="1"/>
</dbReference>
<name>X1EGU0_9ZZZZ</name>
<evidence type="ECO:0000259" key="1">
    <source>
        <dbReference type="SMART" id="SM00507"/>
    </source>
</evidence>
<feature type="non-terminal residue" evidence="2">
    <location>
        <position position="1"/>
    </location>
</feature>
<dbReference type="CDD" id="cd00085">
    <property type="entry name" value="HNHc"/>
    <property type="match status" value="1"/>
</dbReference>
<dbReference type="InterPro" id="IPR047693">
    <property type="entry name" value="RNA-guided_IscB-like"/>
</dbReference>
<proteinExistence type="predicted"/>